<dbReference type="SUPFAM" id="SSF47413">
    <property type="entry name" value="lambda repressor-like DNA-binding domains"/>
    <property type="match status" value="1"/>
</dbReference>
<feature type="region of interest" description="Disordered" evidence="2">
    <location>
        <begin position="1"/>
        <end position="29"/>
    </location>
</feature>
<reference evidence="4 5" key="1">
    <citation type="journal article" date="2019" name="Int. J. Syst. Evol. Microbiol.">
        <title>The Global Catalogue of Microorganisms (GCM) 10K type strain sequencing project: providing services to taxonomists for standard genome sequencing and annotation.</title>
        <authorList>
            <consortium name="The Broad Institute Genomics Platform"/>
            <consortium name="The Broad Institute Genome Sequencing Center for Infectious Disease"/>
            <person name="Wu L."/>
            <person name="Ma J."/>
        </authorList>
    </citation>
    <scope>NUCLEOTIDE SEQUENCE [LARGE SCALE GENOMIC DNA]</scope>
    <source>
        <strain evidence="4 5">JCM 11813</strain>
    </source>
</reference>
<gene>
    <name evidence="4" type="ORF">GCM10009606_23140</name>
</gene>
<dbReference type="Gene3D" id="1.10.260.40">
    <property type="entry name" value="lambda repressor-like DNA-binding domains"/>
    <property type="match status" value="1"/>
</dbReference>
<dbReference type="InterPro" id="IPR050807">
    <property type="entry name" value="TransReg_Diox_bact_type"/>
</dbReference>
<dbReference type="PROSITE" id="PS50943">
    <property type="entry name" value="HTH_CROC1"/>
    <property type="match status" value="1"/>
</dbReference>
<comment type="caution">
    <text evidence="4">The sequence shown here is derived from an EMBL/GenBank/DDBJ whole genome shotgun (WGS) entry which is preliminary data.</text>
</comment>
<name>A0ABN1UG48_9ACTN</name>
<sequence length="211" mass="22226">MTPKDASAATPKHGRGPQGTAKDQPSATDQTIAMVGARIRTLRSRQNLTLKDVADRTGVSVSMLSMLERGVATASVGTLVSVASALGVHMYDLFDHPAHIEASPVTPVEEQTVMRTSEGTIRRVAHHDVLAGLELAVNTYEAGGASGPVATHHDGREFGVLISGALTVELDGEQHVLRPGDVIAYNSTKPHRISNPGDDVAVAVWVNLDAE</sequence>
<dbReference type="InterPro" id="IPR010982">
    <property type="entry name" value="Lambda_DNA-bd_dom_sf"/>
</dbReference>
<dbReference type="CDD" id="cd02209">
    <property type="entry name" value="cupin_XRE_C"/>
    <property type="match status" value="1"/>
</dbReference>
<dbReference type="Proteomes" id="UP001499979">
    <property type="component" value="Unassembled WGS sequence"/>
</dbReference>
<proteinExistence type="predicted"/>
<keyword evidence="1" id="KW-0238">DNA-binding</keyword>
<evidence type="ECO:0000259" key="3">
    <source>
        <dbReference type="PROSITE" id="PS50943"/>
    </source>
</evidence>
<evidence type="ECO:0000313" key="5">
    <source>
        <dbReference type="Proteomes" id="UP001499979"/>
    </source>
</evidence>
<dbReference type="PANTHER" id="PTHR46797:SF2">
    <property type="entry name" value="TRANSCRIPTIONAL REGULATOR"/>
    <property type="match status" value="1"/>
</dbReference>
<evidence type="ECO:0000256" key="1">
    <source>
        <dbReference type="ARBA" id="ARBA00023125"/>
    </source>
</evidence>
<dbReference type="InterPro" id="IPR001387">
    <property type="entry name" value="Cro/C1-type_HTH"/>
</dbReference>
<protein>
    <submittedName>
        <fullName evidence="4">Cupin domain-containing protein</fullName>
    </submittedName>
</protein>
<evidence type="ECO:0000313" key="4">
    <source>
        <dbReference type="EMBL" id="GAA1143008.1"/>
    </source>
</evidence>
<dbReference type="Gene3D" id="2.60.120.10">
    <property type="entry name" value="Jelly Rolls"/>
    <property type="match status" value="1"/>
</dbReference>
<dbReference type="SUPFAM" id="SSF51182">
    <property type="entry name" value="RmlC-like cupins"/>
    <property type="match status" value="1"/>
</dbReference>
<dbReference type="EMBL" id="BAAAJE010000009">
    <property type="protein sequence ID" value="GAA1143008.1"/>
    <property type="molecule type" value="Genomic_DNA"/>
</dbReference>
<dbReference type="InterPro" id="IPR013096">
    <property type="entry name" value="Cupin_2"/>
</dbReference>
<dbReference type="Pfam" id="PF01381">
    <property type="entry name" value="HTH_3"/>
    <property type="match status" value="1"/>
</dbReference>
<accession>A0ABN1UG48</accession>
<dbReference type="InterPro" id="IPR011051">
    <property type="entry name" value="RmlC_Cupin_sf"/>
</dbReference>
<organism evidence="4 5">
    <name type="scientific">Nocardioides aquiterrae</name>
    <dbReference type="NCBI Taxonomy" id="203799"/>
    <lineage>
        <taxon>Bacteria</taxon>
        <taxon>Bacillati</taxon>
        <taxon>Actinomycetota</taxon>
        <taxon>Actinomycetes</taxon>
        <taxon>Propionibacteriales</taxon>
        <taxon>Nocardioidaceae</taxon>
        <taxon>Nocardioides</taxon>
    </lineage>
</organism>
<dbReference type="SMART" id="SM00530">
    <property type="entry name" value="HTH_XRE"/>
    <property type="match status" value="1"/>
</dbReference>
<dbReference type="Pfam" id="PF07883">
    <property type="entry name" value="Cupin_2"/>
    <property type="match status" value="1"/>
</dbReference>
<evidence type="ECO:0000256" key="2">
    <source>
        <dbReference type="SAM" id="MobiDB-lite"/>
    </source>
</evidence>
<dbReference type="PANTHER" id="PTHR46797">
    <property type="entry name" value="HTH-TYPE TRANSCRIPTIONAL REGULATOR"/>
    <property type="match status" value="1"/>
</dbReference>
<feature type="domain" description="HTH cro/C1-type" evidence="3">
    <location>
        <begin position="39"/>
        <end position="93"/>
    </location>
</feature>
<keyword evidence="5" id="KW-1185">Reference proteome</keyword>
<dbReference type="RefSeq" id="WP_343907692.1">
    <property type="nucleotide sequence ID" value="NZ_BAAAJE010000009.1"/>
</dbReference>
<dbReference type="InterPro" id="IPR014710">
    <property type="entry name" value="RmlC-like_jellyroll"/>
</dbReference>
<dbReference type="CDD" id="cd00093">
    <property type="entry name" value="HTH_XRE"/>
    <property type="match status" value="1"/>
</dbReference>